<dbReference type="RefSeq" id="WP_101954044.1">
    <property type="nucleotide sequence ID" value="NZ_PKHE01000005.1"/>
</dbReference>
<dbReference type="Proteomes" id="UP000234384">
    <property type="component" value="Unassembled WGS sequence"/>
</dbReference>
<evidence type="ECO:0000313" key="2">
    <source>
        <dbReference type="Proteomes" id="UP000234384"/>
    </source>
</evidence>
<organism evidence="1 2">
    <name type="scientific">Falseniella ignava</name>
    <dbReference type="NCBI Taxonomy" id="137730"/>
    <lineage>
        <taxon>Bacteria</taxon>
        <taxon>Bacillati</taxon>
        <taxon>Bacillota</taxon>
        <taxon>Bacilli</taxon>
        <taxon>Lactobacillales</taxon>
        <taxon>Aerococcaceae</taxon>
        <taxon>Falseniella</taxon>
    </lineage>
</organism>
<accession>A0A2I1K240</accession>
<reference evidence="1 2" key="1">
    <citation type="submission" date="2017-12" db="EMBL/GenBank/DDBJ databases">
        <title>Phylogenetic diversity of female urinary microbiome.</title>
        <authorList>
            <person name="Thomas-White K."/>
            <person name="Wolfe A.J."/>
        </authorList>
    </citation>
    <scope>NUCLEOTIDE SEQUENCE [LARGE SCALE GENOMIC DNA]</scope>
    <source>
        <strain evidence="1 2">UMB0898</strain>
    </source>
</reference>
<comment type="caution">
    <text evidence="1">The sequence shown here is derived from an EMBL/GenBank/DDBJ whole genome shotgun (WGS) entry which is preliminary data.</text>
</comment>
<evidence type="ECO:0000313" key="1">
    <source>
        <dbReference type="EMBL" id="PKY89724.1"/>
    </source>
</evidence>
<dbReference type="SUPFAM" id="SSF160713">
    <property type="entry name" value="YqaI-like"/>
    <property type="match status" value="1"/>
</dbReference>
<sequence length="67" mass="7948">MVLKDKFGVPMEPEEPKAIAKDYWGYDLYEGDEVVNFKGDLVRYDAEDIMDYIRENLDIEVVEEGWR</sequence>
<dbReference type="AlphaFoldDB" id="A0A2I1K240"/>
<gene>
    <name evidence="1" type="ORF">CYJ57_03180</name>
</gene>
<dbReference type="Gene3D" id="3.30.40.30">
    <property type="entry name" value="YqaI domain"/>
    <property type="match status" value="1"/>
</dbReference>
<dbReference type="EMBL" id="PKHE01000005">
    <property type="protein sequence ID" value="PKY89724.1"/>
    <property type="molecule type" value="Genomic_DNA"/>
</dbReference>
<protein>
    <submittedName>
        <fullName evidence="1">Uncharacterized protein</fullName>
    </submittedName>
</protein>
<proteinExistence type="predicted"/>
<dbReference type="InterPro" id="IPR023118">
    <property type="entry name" value="YqaI_dom_sf"/>
</dbReference>
<name>A0A2I1K240_9LACT</name>